<dbReference type="FunFam" id="3.30.470.20:FF:000002">
    <property type="entry name" value="Succinate--CoA ligase [ADP-forming] subunit beta"/>
    <property type="match status" value="1"/>
</dbReference>
<accession>A0A346XTG9</accession>
<dbReference type="Pfam" id="PF08442">
    <property type="entry name" value="ATP-grasp_2"/>
    <property type="match status" value="1"/>
</dbReference>
<dbReference type="GO" id="GO:0006104">
    <property type="term" value="P:succinyl-CoA metabolic process"/>
    <property type="evidence" value="ECO:0007669"/>
    <property type="project" value="TreeGrafter"/>
</dbReference>
<feature type="binding site" evidence="8">
    <location>
        <position position="206"/>
    </location>
    <ligand>
        <name>Mg(2+)</name>
        <dbReference type="ChEBI" id="CHEBI:18420"/>
    </ligand>
</feature>
<dbReference type="InterPro" id="IPR013650">
    <property type="entry name" value="ATP-grasp_succ-CoA_synth-type"/>
</dbReference>
<dbReference type="SUPFAM" id="SSF56059">
    <property type="entry name" value="Glutathione synthetase ATP-binding domain-like"/>
    <property type="match status" value="1"/>
</dbReference>
<dbReference type="InterPro" id="IPR017866">
    <property type="entry name" value="Succ-CoA_synthase_bsu_CS"/>
</dbReference>
<evidence type="ECO:0000313" key="10">
    <source>
        <dbReference type="EMBL" id="AXV05516.1"/>
    </source>
</evidence>
<dbReference type="GO" id="GO:0006099">
    <property type="term" value="P:tricarboxylic acid cycle"/>
    <property type="evidence" value="ECO:0007669"/>
    <property type="project" value="UniProtKB-UniRule"/>
</dbReference>
<comment type="similarity">
    <text evidence="1 8">Belongs to the succinate/malate CoA ligase beta subunit family.</text>
</comment>
<keyword evidence="6 8" id="KW-0067">ATP-binding</keyword>
<dbReference type="InterPro" id="IPR013815">
    <property type="entry name" value="ATP_grasp_subdomain_1"/>
</dbReference>
<evidence type="ECO:0000256" key="7">
    <source>
        <dbReference type="ARBA" id="ARBA00022842"/>
    </source>
</evidence>
<keyword evidence="2 8" id="KW-0816">Tricarboxylic acid cycle</keyword>
<evidence type="ECO:0000256" key="4">
    <source>
        <dbReference type="ARBA" id="ARBA00022723"/>
    </source>
</evidence>
<dbReference type="PROSITE" id="PS01217">
    <property type="entry name" value="SUCCINYL_COA_LIG_3"/>
    <property type="match status" value="1"/>
</dbReference>
<reference evidence="10 11" key="1">
    <citation type="submission" date="2018-09" db="EMBL/GenBank/DDBJ databases">
        <title>Complete genome sequence of Euzebya sp. DY32-46 isolated from seawater of Pacific Ocean.</title>
        <authorList>
            <person name="Xu L."/>
            <person name="Wu Y.-H."/>
            <person name="Xu X.-W."/>
        </authorList>
    </citation>
    <scope>NUCLEOTIDE SEQUENCE [LARGE SCALE GENOMIC DNA]</scope>
    <source>
        <strain evidence="10 11">DY32-46</strain>
    </source>
</reference>
<feature type="binding site" evidence="8">
    <location>
        <begin position="53"/>
        <end position="55"/>
    </location>
    <ligand>
        <name>ATP</name>
        <dbReference type="ChEBI" id="CHEBI:30616"/>
    </ligand>
</feature>
<dbReference type="PIRSF" id="PIRSF001554">
    <property type="entry name" value="SucCS_beta"/>
    <property type="match status" value="1"/>
</dbReference>
<feature type="binding site" evidence="8">
    <location>
        <position position="92"/>
    </location>
    <ligand>
        <name>ATP</name>
        <dbReference type="ChEBI" id="CHEBI:30616"/>
    </ligand>
</feature>
<dbReference type="InterPro" id="IPR016102">
    <property type="entry name" value="Succinyl-CoA_synth-like"/>
</dbReference>
<comment type="cofactor">
    <cofactor evidence="8">
        <name>Mg(2+)</name>
        <dbReference type="ChEBI" id="CHEBI:18420"/>
    </cofactor>
    <text evidence="8">Binds 1 Mg(2+) ion per subunit.</text>
</comment>
<organism evidence="10 11">
    <name type="scientific">Euzebya pacifica</name>
    <dbReference type="NCBI Taxonomy" id="1608957"/>
    <lineage>
        <taxon>Bacteria</taxon>
        <taxon>Bacillati</taxon>
        <taxon>Actinomycetota</taxon>
        <taxon>Nitriliruptoria</taxon>
        <taxon>Euzebyales</taxon>
    </lineage>
</organism>
<dbReference type="EC" id="6.2.1.5" evidence="8"/>
<evidence type="ECO:0000313" key="11">
    <source>
        <dbReference type="Proteomes" id="UP000264006"/>
    </source>
</evidence>
<dbReference type="GO" id="GO:0005524">
    <property type="term" value="F:ATP binding"/>
    <property type="evidence" value="ECO:0007669"/>
    <property type="project" value="UniProtKB-UniRule"/>
</dbReference>
<keyword evidence="4 8" id="KW-0479">Metal-binding</keyword>
<dbReference type="NCBIfam" id="TIGR01016">
    <property type="entry name" value="sucCoAbeta"/>
    <property type="match status" value="1"/>
</dbReference>
<comment type="catalytic activity">
    <reaction evidence="8">
        <text>GTP + succinate + CoA = succinyl-CoA + GDP + phosphate</text>
        <dbReference type="Rhea" id="RHEA:22120"/>
        <dbReference type="ChEBI" id="CHEBI:30031"/>
        <dbReference type="ChEBI" id="CHEBI:37565"/>
        <dbReference type="ChEBI" id="CHEBI:43474"/>
        <dbReference type="ChEBI" id="CHEBI:57287"/>
        <dbReference type="ChEBI" id="CHEBI:57292"/>
        <dbReference type="ChEBI" id="CHEBI:58189"/>
    </reaction>
</comment>
<dbReference type="EMBL" id="CP031165">
    <property type="protein sequence ID" value="AXV05516.1"/>
    <property type="molecule type" value="Genomic_DNA"/>
</dbReference>
<dbReference type="NCBIfam" id="NF001913">
    <property type="entry name" value="PRK00696.1"/>
    <property type="match status" value="1"/>
</dbReference>
<dbReference type="PANTHER" id="PTHR11815:SF10">
    <property type="entry name" value="SUCCINATE--COA LIGASE [GDP-FORMING] SUBUNIT BETA, MITOCHONDRIAL"/>
    <property type="match status" value="1"/>
</dbReference>
<dbReference type="InterPro" id="IPR005811">
    <property type="entry name" value="SUCC_ACL_C"/>
</dbReference>
<feature type="binding site" evidence="8">
    <location>
        <position position="192"/>
    </location>
    <ligand>
        <name>Mg(2+)</name>
        <dbReference type="ChEBI" id="CHEBI:18420"/>
    </ligand>
</feature>
<dbReference type="GO" id="GO:0000287">
    <property type="term" value="F:magnesium ion binding"/>
    <property type="evidence" value="ECO:0007669"/>
    <property type="project" value="UniProtKB-UniRule"/>
</dbReference>
<dbReference type="OrthoDB" id="9802602at2"/>
<gene>
    <name evidence="8" type="primary">sucC</name>
    <name evidence="10" type="ORF">DVS28_a0815</name>
</gene>
<dbReference type="GO" id="GO:0005829">
    <property type="term" value="C:cytosol"/>
    <property type="evidence" value="ECO:0007669"/>
    <property type="project" value="TreeGrafter"/>
</dbReference>
<dbReference type="RefSeq" id="WP_114590312.1">
    <property type="nucleotide sequence ID" value="NZ_CP031165.1"/>
</dbReference>
<dbReference type="InterPro" id="IPR011761">
    <property type="entry name" value="ATP-grasp"/>
</dbReference>
<dbReference type="Pfam" id="PF00549">
    <property type="entry name" value="Ligase_CoA"/>
    <property type="match status" value="1"/>
</dbReference>
<dbReference type="UniPathway" id="UPA00223">
    <property type="reaction ID" value="UER00999"/>
</dbReference>
<dbReference type="Gene3D" id="3.30.470.20">
    <property type="entry name" value="ATP-grasp fold, B domain"/>
    <property type="match status" value="1"/>
</dbReference>
<feature type="binding site" evidence="8">
    <location>
        <position position="261"/>
    </location>
    <ligand>
        <name>substrate</name>
        <note>ligand shared with subunit alpha</note>
    </ligand>
</feature>
<keyword evidence="3 8" id="KW-0436">Ligase</keyword>
<evidence type="ECO:0000256" key="3">
    <source>
        <dbReference type="ARBA" id="ARBA00022598"/>
    </source>
</evidence>
<comment type="pathway">
    <text evidence="8">Carbohydrate metabolism; tricarboxylic acid cycle; succinate from succinyl-CoA (ligase route): step 1/1.</text>
</comment>
<dbReference type="PROSITE" id="PS50975">
    <property type="entry name" value="ATP_GRASP"/>
    <property type="match status" value="1"/>
</dbReference>
<dbReference type="Gene3D" id="3.40.50.261">
    <property type="entry name" value="Succinyl-CoA synthetase domains"/>
    <property type="match status" value="1"/>
</dbReference>
<keyword evidence="5 8" id="KW-0547">Nucleotide-binding</keyword>
<feature type="binding site" evidence="8">
    <location>
        <position position="95"/>
    </location>
    <ligand>
        <name>ATP</name>
        <dbReference type="ChEBI" id="CHEBI:30616"/>
    </ligand>
</feature>
<feature type="binding site" evidence="8">
    <location>
        <position position="46"/>
    </location>
    <ligand>
        <name>ATP</name>
        <dbReference type="ChEBI" id="CHEBI:30616"/>
    </ligand>
</feature>
<keyword evidence="7 8" id="KW-0460">Magnesium</keyword>
<dbReference type="Proteomes" id="UP000264006">
    <property type="component" value="Chromosome"/>
</dbReference>
<keyword evidence="11" id="KW-1185">Reference proteome</keyword>
<evidence type="ECO:0000256" key="6">
    <source>
        <dbReference type="ARBA" id="ARBA00022840"/>
    </source>
</evidence>
<comment type="catalytic activity">
    <reaction evidence="8">
        <text>succinate + ATP + CoA = succinyl-CoA + ADP + phosphate</text>
        <dbReference type="Rhea" id="RHEA:17661"/>
        <dbReference type="ChEBI" id="CHEBI:30031"/>
        <dbReference type="ChEBI" id="CHEBI:30616"/>
        <dbReference type="ChEBI" id="CHEBI:43474"/>
        <dbReference type="ChEBI" id="CHEBI:57287"/>
        <dbReference type="ChEBI" id="CHEBI:57292"/>
        <dbReference type="ChEBI" id="CHEBI:456216"/>
        <dbReference type="EC" id="6.2.1.5"/>
    </reaction>
</comment>
<sequence>MDLMEFQGKDLFRAHGIPTTPQGQIATTPEQAEALATEYGVPVMVKAQVLTGGRGKAGGVKYCPDAAAAKAAAEAILGLDIKGHVVHKVLVEKASDIGEEYYLSILHDRVSKGYKAICSVEGGVEIEEVNRTQPDKVAKVDINPVDGMSEELANQILDQGAMPTDTRDQQVALLMKLYDGFVASDATLFEINPLIKTEDGRIIALDSKVSLDDNALFRHEDLAALEGPVPDDQQGDDLEARAKDKGLQYVKLDGDIGIMGNGAGLVMSTLDVVSQAGGEAANFLDAGGGASAESMAEGIAFVLGDPAVKVMLINIFGGITRCDDVANGVLGAMEMLGDVEQKLVVRLDGNSAEEGRRILEGANNPKIVPASQMIEAAEKAVALAKEA</sequence>
<dbReference type="FunFam" id="3.40.50.261:FF:000007">
    <property type="entry name" value="Succinate--CoA ligase [ADP-forming] subunit beta"/>
    <property type="match status" value="1"/>
</dbReference>
<dbReference type="SUPFAM" id="SSF52210">
    <property type="entry name" value="Succinyl-CoA synthetase domains"/>
    <property type="match status" value="1"/>
</dbReference>
<dbReference type="GO" id="GO:0004775">
    <property type="term" value="F:succinate-CoA ligase (ADP-forming) activity"/>
    <property type="evidence" value="ECO:0007669"/>
    <property type="project" value="UniProtKB-UniRule"/>
</dbReference>
<dbReference type="PANTHER" id="PTHR11815">
    <property type="entry name" value="SUCCINYL-COA SYNTHETASE BETA CHAIN"/>
    <property type="match status" value="1"/>
</dbReference>
<dbReference type="GO" id="GO:0042709">
    <property type="term" value="C:succinate-CoA ligase complex"/>
    <property type="evidence" value="ECO:0007669"/>
    <property type="project" value="TreeGrafter"/>
</dbReference>
<name>A0A346XTG9_9ACTN</name>
<evidence type="ECO:0000256" key="5">
    <source>
        <dbReference type="ARBA" id="ARBA00022741"/>
    </source>
</evidence>
<dbReference type="HAMAP" id="MF_00558">
    <property type="entry name" value="Succ_CoA_beta"/>
    <property type="match status" value="1"/>
</dbReference>
<feature type="binding site" evidence="8">
    <location>
        <position position="100"/>
    </location>
    <ligand>
        <name>ATP</name>
        <dbReference type="ChEBI" id="CHEBI:30616"/>
    </ligand>
</feature>
<evidence type="ECO:0000259" key="9">
    <source>
        <dbReference type="PROSITE" id="PS50975"/>
    </source>
</evidence>
<evidence type="ECO:0000256" key="8">
    <source>
        <dbReference type="HAMAP-Rule" id="MF_00558"/>
    </source>
</evidence>
<comment type="function">
    <text evidence="8">Succinyl-CoA synthetase functions in the citric acid cycle (TCA), coupling the hydrolysis of succinyl-CoA to the synthesis of either ATP or GTP and thus represents the only step of substrate-level phosphorylation in the TCA. The beta subunit provides nucleotide specificity of the enzyme and binds the substrate succinate, while the binding sites for coenzyme A and phosphate are found in the alpha subunit.</text>
</comment>
<dbReference type="AlphaFoldDB" id="A0A346XTG9"/>
<protein>
    <recommendedName>
        <fullName evidence="8">Succinate--CoA ligase [ADP-forming] subunit beta</fullName>
        <ecNumber evidence="8">6.2.1.5</ecNumber>
    </recommendedName>
    <alternativeName>
        <fullName evidence="8">Succinyl-CoA synthetase subunit beta</fullName>
        <shortName evidence="8">SCS-beta</shortName>
    </alternativeName>
</protein>
<comment type="subunit">
    <text evidence="8">Heterotetramer of two alpha and two beta subunits.</text>
</comment>
<dbReference type="GO" id="GO:0004776">
    <property type="term" value="F:succinate-CoA ligase (GDP-forming) activity"/>
    <property type="evidence" value="ECO:0007669"/>
    <property type="project" value="RHEA"/>
</dbReference>
<dbReference type="KEGG" id="euz:DVS28_a0815"/>
<evidence type="ECO:0000256" key="1">
    <source>
        <dbReference type="ARBA" id="ARBA00009182"/>
    </source>
</evidence>
<dbReference type="Gene3D" id="3.30.1490.20">
    <property type="entry name" value="ATP-grasp fold, A domain"/>
    <property type="match status" value="1"/>
</dbReference>
<evidence type="ECO:0000256" key="2">
    <source>
        <dbReference type="ARBA" id="ARBA00022532"/>
    </source>
</evidence>
<dbReference type="InterPro" id="IPR005809">
    <property type="entry name" value="Succ_CoA_ligase-like_bsu"/>
</dbReference>
<feature type="binding site" evidence="8">
    <location>
        <begin position="318"/>
        <end position="320"/>
    </location>
    <ligand>
        <name>substrate</name>
        <note>ligand shared with subunit alpha</note>
    </ligand>
</feature>
<feature type="domain" description="ATP-grasp" evidence="9">
    <location>
        <begin position="9"/>
        <end position="220"/>
    </location>
</feature>
<proteinExistence type="inferred from homology"/>